<evidence type="ECO:0000256" key="11">
    <source>
        <dbReference type="RuleBase" id="RU366059"/>
    </source>
</evidence>
<dbReference type="EMBL" id="FQXH01000005">
    <property type="protein sequence ID" value="SHG88742.1"/>
    <property type="molecule type" value="Genomic_DNA"/>
</dbReference>
<dbReference type="InterPro" id="IPR005130">
    <property type="entry name" value="Ser_deHydtase-like_asu"/>
</dbReference>
<evidence type="ECO:0000256" key="9">
    <source>
        <dbReference type="ARBA" id="ARBA00023239"/>
    </source>
</evidence>
<proteinExistence type="inferred from homology"/>
<dbReference type="GO" id="GO:0003941">
    <property type="term" value="F:L-serine ammonia-lyase activity"/>
    <property type="evidence" value="ECO:0007669"/>
    <property type="project" value="UniProtKB-UniRule"/>
</dbReference>
<name>A0A1M5NGW4_9FIRM</name>
<keyword evidence="7 11" id="KW-0408">Iron</keyword>
<dbReference type="GO" id="GO:0006094">
    <property type="term" value="P:gluconeogenesis"/>
    <property type="evidence" value="ECO:0007669"/>
    <property type="project" value="UniProtKB-KW"/>
</dbReference>
<keyword evidence="9 11" id="KW-0456">Lyase</keyword>
<dbReference type="PANTHER" id="PTHR30182:SF1">
    <property type="entry name" value="L-SERINE DEHYDRATASE 1"/>
    <property type="match status" value="1"/>
</dbReference>
<dbReference type="AlphaFoldDB" id="A0A1M5NGW4"/>
<evidence type="ECO:0000259" key="12">
    <source>
        <dbReference type="Pfam" id="PF03313"/>
    </source>
</evidence>
<keyword evidence="8 11" id="KW-0411">Iron-sulfur</keyword>
<reference evidence="14" key="1">
    <citation type="submission" date="2016-11" db="EMBL/GenBank/DDBJ databases">
        <authorList>
            <person name="Varghese N."/>
            <person name="Submissions S."/>
        </authorList>
    </citation>
    <scope>NUCLEOTIDE SEQUENCE [LARGE SCALE GENOMIC DNA]</scope>
    <source>
        <strain evidence="14">DSM 15285</strain>
    </source>
</reference>
<comment type="pathway">
    <text evidence="2">Carbohydrate biosynthesis; gluconeogenesis.</text>
</comment>
<evidence type="ECO:0000313" key="13">
    <source>
        <dbReference type="EMBL" id="SHG88742.1"/>
    </source>
</evidence>
<feature type="domain" description="Serine dehydratase-like alpha subunit" evidence="12">
    <location>
        <begin position="21"/>
        <end position="281"/>
    </location>
</feature>
<dbReference type="InterPro" id="IPR004642">
    <property type="entry name" value="Ser_deHydtase_asu"/>
</dbReference>
<evidence type="ECO:0000256" key="5">
    <source>
        <dbReference type="ARBA" id="ARBA00022485"/>
    </source>
</evidence>
<dbReference type="STRING" id="1123350.SAMN02744040_00033"/>
<dbReference type="EC" id="4.3.1.17" evidence="11"/>
<sequence length="295" mass="30733">MLVNSMNFTNGEELLRLCEKNNKTIYEVCIEREMEISGKSKEEILNRMRESLEIMKNAIKKSLTEDIKSVGGLIGGEAKKIRNRLASERPVCGYLMSKAISAAMGVLEVNASMGLIVAAPTAGSCGILPGAIITVGEEYGLSDEDMLNAIFTGSAIGIIITRNATVAGAEGGCQAETGAAAAMAAAGVVEMMGGTPRQAIHAAATTLKNIMGLICDPIAGLVEAPCQKRNAIGVANALISAEMALAGVESIVPFDEVVEAMYKVGKTLPMELRETALGGVAATCTGCNLTKKIFG</sequence>
<comment type="similarity">
    <text evidence="3 11">Belongs to the iron-sulfur dependent L-serine dehydratase family.</text>
</comment>
<evidence type="ECO:0000313" key="14">
    <source>
        <dbReference type="Proteomes" id="UP000242520"/>
    </source>
</evidence>
<evidence type="ECO:0000256" key="2">
    <source>
        <dbReference type="ARBA" id="ARBA00004742"/>
    </source>
</evidence>
<evidence type="ECO:0000256" key="4">
    <source>
        <dbReference type="ARBA" id="ARBA00022432"/>
    </source>
</evidence>
<keyword evidence="6 11" id="KW-0479">Metal-binding</keyword>
<keyword evidence="5 11" id="KW-0004">4Fe-4S</keyword>
<protein>
    <recommendedName>
        <fullName evidence="11">L-serine dehydratase</fullName>
        <ecNumber evidence="11">4.3.1.17</ecNumber>
    </recommendedName>
</protein>
<keyword evidence="14" id="KW-1185">Reference proteome</keyword>
<comment type="cofactor">
    <cofactor evidence="1 11">
        <name>[4Fe-4S] cluster</name>
        <dbReference type="ChEBI" id="CHEBI:49883"/>
    </cofactor>
</comment>
<evidence type="ECO:0000256" key="6">
    <source>
        <dbReference type="ARBA" id="ARBA00022723"/>
    </source>
</evidence>
<evidence type="ECO:0000256" key="3">
    <source>
        <dbReference type="ARBA" id="ARBA00008636"/>
    </source>
</evidence>
<dbReference type="GO" id="GO:0046872">
    <property type="term" value="F:metal ion binding"/>
    <property type="evidence" value="ECO:0007669"/>
    <property type="project" value="UniProtKB-KW"/>
</dbReference>
<gene>
    <name evidence="13" type="ORF">SAMN02744040_00033</name>
</gene>
<evidence type="ECO:0000256" key="10">
    <source>
        <dbReference type="ARBA" id="ARBA00049406"/>
    </source>
</evidence>
<organism evidence="13 14">
    <name type="scientific">Tepidibacter thalassicus DSM 15285</name>
    <dbReference type="NCBI Taxonomy" id="1123350"/>
    <lineage>
        <taxon>Bacteria</taxon>
        <taxon>Bacillati</taxon>
        <taxon>Bacillota</taxon>
        <taxon>Clostridia</taxon>
        <taxon>Peptostreptococcales</taxon>
        <taxon>Peptostreptococcaceae</taxon>
        <taxon>Tepidibacter</taxon>
    </lineage>
</organism>
<accession>A0A1M5NGW4</accession>
<evidence type="ECO:0000256" key="7">
    <source>
        <dbReference type="ARBA" id="ARBA00023004"/>
    </source>
</evidence>
<evidence type="ECO:0000256" key="1">
    <source>
        <dbReference type="ARBA" id="ARBA00001966"/>
    </source>
</evidence>
<dbReference type="Pfam" id="PF03313">
    <property type="entry name" value="SDH_alpha"/>
    <property type="match status" value="1"/>
</dbReference>
<dbReference type="Proteomes" id="UP000242520">
    <property type="component" value="Unassembled WGS sequence"/>
</dbReference>
<evidence type="ECO:0000256" key="8">
    <source>
        <dbReference type="ARBA" id="ARBA00023014"/>
    </source>
</evidence>
<comment type="catalytic activity">
    <reaction evidence="10 11">
        <text>L-serine = pyruvate + NH4(+)</text>
        <dbReference type="Rhea" id="RHEA:19169"/>
        <dbReference type="ChEBI" id="CHEBI:15361"/>
        <dbReference type="ChEBI" id="CHEBI:28938"/>
        <dbReference type="ChEBI" id="CHEBI:33384"/>
        <dbReference type="EC" id="4.3.1.17"/>
    </reaction>
</comment>
<dbReference type="GO" id="GO:0051539">
    <property type="term" value="F:4 iron, 4 sulfur cluster binding"/>
    <property type="evidence" value="ECO:0007669"/>
    <property type="project" value="UniProtKB-UniRule"/>
</dbReference>
<dbReference type="InterPro" id="IPR051318">
    <property type="entry name" value="Fe-S_L-Ser"/>
</dbReference>
<keyword evidence="4 11" id="KW-0312">Gluconeogenesis</keyword>
<dbReference type="NCBIfam" id="TIGR00718">
    <property type="entry name" value="sda_alpha"/>
    <property type="match status" value="1"/>
</dbReference>
<dbReference type="PANTHER" id="PTHR30182">
    <property type="entry name" value="L-SERINE DEHYDRATASE"/>
    <property type="match status" value="1"/>
</dbReference>